<organism evidence="2 3">
    <name type="scientific">Deinococcus koreensis</name>
    <dbReference type="NCBI Taxonomy" id="2054903"/>
    <lineage>
        <taxon>Bacteria</taxon>
        <taxon>Thermotogati</taxon>
        <taxon>Deinococcota</taxon>
        <taxon>Deinococci</taxon>
        <taxon>Deinococcales</taxon>
        <taxon>Deinococcaceae</taxon>
        <taxon>Deinococcus</taxon>
    </lineage>
</organism>
<dbReference type="GO" id="GO:0032259">
    <property type="term" value="P:methylation"/>
    <property type="evidence" value="ECO:0007669"/>
    <property type="project" value="UniProtKB-KW"/>
</dbReference>
<reference evidence="2 3" key="1">
    <citation type="submission" date="2018-01" db="EMBL/GenBank/DDBJ databases">
        <title>Deinococcus koreensis sp. nov., a radiation-resistant bacterium isolated from river water.</title>
        <authorList>
            <person name="Choi A."/>
        </authorList>
    </citation>
    <scope>NUCLEOTIDE SEQUENCE [LARGE SCALE GENOMIC DNA]</scope>
    <source>
        <strain evidence="2 3">SJW1-2</strain>
    </source>
</reference>
<accession>A0A2K3UVT6</accession>
<sequence>MARGGAFVVGQVLLLFLIGLSGARSGRRGSVLGLALMLAGGALGLRGGRNLTPLPEPLPGGHLVTGGAYSVVRHPIYAALLLAAVGWGVYRGSGVALGWTAALGVLFHFKADHEEAALLGRFPEYAAYRARVRRFIPGLY</sequence>
<keyword evidence="2" id="KW-0808">Transferase</keyword>
<evidence type="ECO:0000313" key="2">
    <source>
        <dbReference type="EMBL" id="PNY80642.1"/>
    </source>
</evidence>
<dbReference type="GO" id="GO:0008168">
    <property type="term" value="F:methyltransferase activity"/>
    <property type="evidence" value="ECO:0007669"/>
    <property type="project" value="UniProtKB-KW"/>
</dbReference>
<keyword evidence="2" id="KW-0489">Methyltransferase</keyword>
<dbReference type="Proteomes" id="UP000236379">
    <property type="component" value="Unassembled WGS sequence"/>
</dbReference>
<protein>
    <submittedName>
        <fullName evidence="2">Isoprenylcysteine carboxylmethyltransferase family protein</fullName>
    </submittedName>
</protein>
<keyword evidence="3" id="KW-1185">Reference proteome</keyword>
<keyword evidence="1" id="KW-1133">Transmembrane helix</keyword>
<keyword evidence="1" id="KW-0812">Transmembrane</keyword>
<dbReference type="PANTHER" id="PTHR43847:SF1">
    <property type="entry name" value="BLL3993 PROTEIN"/>
    <property type="match status" value="1"/>
</dbReference>
<feature type="transmembrane region" description="Helical" evidence="1">
    <location>
        <begin position="6"/>
        <end position="23"/>
    </location>
</feature>
<keyword evidence="1" id="KW-0472">Membrane</keyword>
<feature type="transmembrane region" description="Helical" evidence="1">
    <location>
        <begin position="30"/>
        <end position="48"/>
    </location>
</feature>
<dbReference type="InterPro" id="IPR052527">
    <property type="entry name" value="Metal_cation-efflux_comp"/>
</dbReference>
<dbReference type="EMBL" id="PPPD01000001">
    <property type="protein sequence ID" value="PNY80642.1"/>
    <property type="molecule type" value="Genomic_DNA"/>
</dbReference>
<dbReference type="Gene3D" id="1.20.120.1630">
    <property type="match status" value="1"/>
</dbReference>
<comment type="caution">
    <text evidence="2">The sequence shown here is derived from an EMBL/GenBank/DDBJ whole genome shotgun (WGS) entry which is preliminary data.</text>
</comment>
<evidence type="ECO:0000313" key="3">
    <source>
        <dbReference type="Proteomes" id="UP000236379"/>
    </source>
</evidence>
<evidence type="ECO:0000256" key="1">
    <source>
        <dbReference type="SAM" id="Phobius"/>
    </source>
</evidence>
<gene>
    <name evidence="2" type="ORF">CVO96_04040</name>
</gene>
<dbReference type="OrthoDB" id="5293276at2"/>
<proteinExistence type="predicted"/>
<name>A0A2K3UVT6_9DEIO</name>
<dbReference type="AlphaFoldDB" id="A0A2K3UVT6"/>
<dbReference type="PANTHER" id="PTHR43847">
    <property type="entry name" value="BLL3993 PROTEIN"/>
    <property type="match status" value="1"/>
</dbReference>